<organism evidence="3">
    <name type="scientific">marine sediment metagenome</name>
    <dbReference type="NCBI Taxonomy" id="412755"/>
    <lineage>
        <taxon>unclassified sequences</taxon>
        <taxon>metagenomes</taxon>
        <taxon>ecological metagenomes</taxon>
    </lineage>
</organism>
<dbReference type="InterPro" id="IPR023210">
    <property type="entry name" value="NADP_OxRdtase_dom"/>
</dbReference>
<accession>X1TGL1</accession>
<dbReference type="PANTHER" id="PTHR43364">
    <property type="entry name" value="NADH-SPECIFIC METHYLGLYOXAL REDUCTASE-RELATED"/>
    <property type="match status" value="1"/>
</dbReference>
<feature type="domain" description="NADP-dependent oxidoreductase" evidence="2">
    <location>
        <begin position="16"/>
        <end position="159"/>
    </location>
</feature>
<evidence type="ECO:0000256" key="1">
    <source>
        <dbReference type="ARBA" id="ARBA00023002"/>
    </source>
</evidence>
<dbReference type="SUPFAM" id="SSF51430">
    <property type="entry name" value="NAD(P)-linked oxidoreductase"/>
    <property type="match status" value="1"/>
</dbReference>
<proteinExistence type="predicted"/>
<keyword evidence="1" id="KW-0560">Oxidoreductase</keyword>
<evidence type="ECO:0000313" key="3">
    <source>
        <dbReference type="EMBL" id="GAI79174.1"/>
    </source>
</evidence>
<gene>
    <name evidence="3" type="ORF">S12H4_18808</name>
</gene>
<name>X1TGL1_9ZZZZ</name>
<protein>
    <recommendedName>
        <fullName evidence="2">NADP-dependent oxidoreductase domain-containing protein</fullName>
    </recommendedName>
</protein>
<evidence type="ECO:0000259" key="2">
    <source>
        <dbReference type="Pfam" id="PF00248"/>
    </source>
</evidence>
<dbReference type="GO" id="GO:0016491">
    <property type="term" value="F:oxidoreductase activity"/>
    <property type="evidence" value="ECO:0007669"/>
    <property type="project" value="UniProtKB-KW"/>
</dbReference>
<dbReference type="PRINTS" id="PR00069">
    <property type="entry name" value="ALDKETRDTASE"/>
</dbReference>
<dbReference type="InterPro" id="IPR050523">
    <property type="entry name" value="AKR_Detox_Biosynth"/>
</dbReference>
<dbReference type="AlphaFoldDB" id="X1TGL1"/>
<dbReference type="EMBL" id="BARW01009335">
    <property type="protein sequence ID" value="GAI79174.1"/>
    <property type="molecule type" value="Genomic_DNA"/>
</dbReference>
<dbReference type="Pfam" id="PF00248">
    <property type="entry name" value="Aldo_ket_red"/>
    <property type="match status" value="1"/>
</dbReference>
<feature type="non-terminal residue" evidence="3">
    <location>
        <position position="169"/>
    </location>
</feature>
<dbReference type="GO" id="GO:0005829">
    <property type="term" value="C:cytosol"/>
    <property type="evidence" value="ECO:0007669"/>
    <property type="project" value="TreeGrafter"/>
</dbReference>
<dbReference type="PANTHER" id="PTHR43364:SF4">
    <property type="entry name" value="NAD(P)-LINKED OXIDOREDUCTASE SUPERFAMILY PROTEIN"/>
    <property type="match status" value="1"/>
</dbReference>
<dbReference type="InterPro" id="IPR020471">
    <property type="entry name" value="AKR"/>
</dbReference>
<sequence length="169" mass="18796">MQYRKLGRTGIKVSAMCLGGTEFGRKLGEAESIEIIKSAMDAGVNFLDTADAYAEGRSEEIVGKALKGKRHSVVLATKVAARTGPDANDIGLSRKHIMRGIEDSLRRLETDYIDLYYVHSPDYDTPIEETLRALDDLVHQGKVRYIGCSNFHAWQLCKALWVSDLHNLA</sequence>
<comment type="caution">
    <text evidence="3">The sequence shown here is derived from an EMBL/GenBank/DDBJ whole genome shotgun (WGS) entry which is preliminary data.</text>
</comment>
<dbReference type="InterPro" id="IPR036812">
    <property type="entry name" value="NAD(P)_OxRdtase_dom_sf"/>
</dbReference>
<dbReference type="Gene3D" id="3.20.20.100">
    <property type="entry name" value="NADP-dependent oxidoreductase domain"/>
    <property type="match status" value="1"/>
</dbReference>
<reference evidence="3" key="1">
    <citation type="journal article" date="2014" name="Front. Microbiol.">
        <title>High frequency of phylogenetically diverse reductive dehalogenase-homologous genes in deep subseafloor sedimentary metagenomes.</title>
        <authorList>
            <person name="Kawai M."/>
            <person name="Futagami T."/>
            <person name="Toyoda A."/>
            <person name="Takaki Y."/>
            <person name="Nishi S."/>
            <person name="Hori S."/>
            <person name="Arai W."/>
            <person name="Tsubouchi T."/>
            <person name="Morono Y."/>
            <person name="Uchiyama I."/>
            <person name="Ito T."/>
            <person name="Fujiyama A."/>
            <person name="Inagaki F."/>
            <person name="Takami H."/>
        </authorList>
    </citation>
    <scope>NUCLEOTIDE SEQUENCE</scope>
    <source>
        <strain evidence="3">Expedition CK06-06</strain>
    </source>
</reference>